<gene>
    <name evidence="2" type="ORF">CLUP02_16414</name>
</gene>
<evidence type="ECO:0000256" key="1">
    <source>
        <dbReference type="SAM" id="MobiDB-lite"/>
    </source>
</evidence>
<dbReference type="KEGG" id="clup:CLUP02_16414"/>
<reference evidence="2" key="1">
    <citation type="journal article" date="2021" name="Mol. Plant Microbe Interact.">
        <title>Complete Genome Sequence of the Plant-Pathogenic Fungus Colletotrichum lupini.</title>
        <authorList>
            <person name="Baroncelli R."/>
            <person name="Pensec F."/>
            <person name="Da Lio D."/>
            <person name="Boufleur T."/>
            <person name="Vicente I."/>
            <person name="Sarrocco S."/>
            <person name="Picot A."/>
            <person name="Baraldi E."/>
            <person name="Sukno S."/>
            <person name="Thon M."/>
            <person name="Le Floch G."/>
        </authorList>
    </citation>
    <scope>NUCLEOTIDE SEQUENCE</scope>
    <source>
        <strain evidence="2">IMI 504893</strain>
    </source>
</reference>
<protein>
    <submittedName>
        <fullName evidence="2">Uncharacterized protein</fullName>
    </submittedName>
</protein>
<feature type="region of interest" description="Disordered" evidence="1">
    <location>
        <begin position="291"/>
        <end position="317"/>
    </location>
</feature>
<evidence type="ECO:0000313" key="2">
    <source>
        <dbReference type="EMBL" id="UQC90882.1"/>
    </source>
</evidence>
<evidence type="ECO:0000313" key="3">
    <source>
        <dbReference type="Proteomes" id="UP000830671"/>
    </source>
</evidence>
<dbReference type="RefSeq" id="XP_049152483.1">
    <property type="nucleotide sequence ID" value="XM_049295336.1"/>
</dbReference>
<dbReference type="AlphaFoldDB" id="A0A9Q8T833"/>
<dbReference type="GeneID" id="73350346"/>
<name>A0A9Q8T833_9PEZI</name>
<dbReference type="EMBL" id="CP019481">
    <property type="protein sequence ID" value="UQC90882.1"/>
    <property type="molecule type" value="Genomic_DNA"/>
</dbReference>
<dbReference type="Proteomes" id="UP000830671">
    <property type="component" value="Chromosome 9"/>
</dbReference>
<organism evidence="2 3">
    <name type="scientific">Colletotrichum lupini</name>
    <dbReference type="NCBI Taxonomy" id="145971"/>
    <lineage>
        <taxon>Eukaryota</taxon>
        <taxon>Fungi</taxon>
        <taxon>Dikarya</taxon>
        <taxon>Ascomycota</taxon>
        <taxon>Pezizomycotina</taxon>
        <taxon>Sordariomycetes</taxon>
        <taxon>Hypocreomycetidae</taxon>
        <taxon>Glomerellales</taxon>
        <taxon>Glomerellaceae</taxon>
        <taxon>Colletotrichum</taxon>
        <taxon>Colletotrichum acutatum species complex</taxon>
    </lineage>
</organism>
<keyword evidence="3" id="KW-1185">Reference proteome</keyword>
<accession>A0A9Q8T833</accession>
<sequence length="415" mass="46174">MWCQEGGSAKKYTSLDGGKVTTGVSRCILYWECCYSVCGLACPSLLEGVPPLRSYLPLHMEPWLALSSSPKGGKIHPGPVWGNFPFHTVLTPFPAKSFKFIPLEQTIIVAFPPRVRSLETLSNFIPQLTTDTPNIWAGVLLGTGPESGRERDDWIAHARSYQIQRIPLAPQAHRRRYLNFDSSVSILRTEHAVRICFICFDIVFLRRCGTDSYSAPYECCVGTPRTLYKVTPIIWPWVLHSYPQEPTILEAERQLDSRRPAAIEQPDWLALADTVSRLTDKQLESSMNLGLASSEPATRGAEQHKLPTPINSRTSSGKVIGTFESKNTHSATKCSIGPDLRVGWQAAVAQDRQPEQHPAVQSFYISNNRPASYSVSPLPPCRIFSLLQAFSGGIPAIHVEHSAFAFFQTLVPYHI</sequence>
<proteinExistence type="predicted"/>